<sequence>MGLRASTFWRKKRPASPGGIPRVQRGIRRHTRKQEGLRLQAFSHAIRHTTSSRQHRYCGAADAYSVVLRTLTGSDCWLHSRAVIASIQASASGNRGNRNSCCAAVFRAVPNFFSSDACVSFPTRHRHNAASVHLHRHECSATHTTRSADVIAEHRFHSGRGRARNAHYSTRVRIDGGGIAESSAAGTRPHDLHARGTPSAGYPDHVVEAFSTLVSQARRQQGRTRRDWTAPSCEDAHQATTSVHRTSLSSPRACASPVRGARYRAGFDRNRSMSAARQPTIRPPNAMAGGNVPSRMRL</sequence>
<organism evidence="2 3">
    <name type="scientific">Burkholderia ambifaria IOP40-10</name>
    <dbReference type="NCBI Taxonomy" id="396596"/>
    <lineage>
        <taxon>Bacteria</taxon>
        <taxon>Pseudomonadati</taxon>
        <taxon>Pseudomonadota</taxon>
        <taxon>Betaproteobacteria</taxon>
        <taxon>Burkholderiales</taxon>
        <taxon>Burkholderiaceae</taxon>
        <taxon>Burkholderia</taxon>
        <taxon>Burkholderia cepacia complex</taxon>
    </lineage>
</organism>
<protein>
    <submittedName>
        <fullName evidence="2">Uncharacterized protein</fullName>
    </submittedName>
</protein>
<name>B1FE02_9BURK</name>
<proteinExistence type="predicted"/>
<evidence type="ECO:0000256" key="1">
    <source>
        <dbReference type="SAM" id="MobiDB-lite"/>
    </source>
</evidence>
<dbReference type="PATRIC" id="fig|396596.7.peg.5522"/>
<feature type="region of interest" description="Disordered" evidence="1">
    <location>
        <begin position="265"/>
        <end position="298"/>
    </location>
</feature>
<evidence type="ECO:0000313" key="2">
    <source>
        <dbReference type="EMBL" id="EDT04214.1"/>
    </source>
</evidence>
<reference evidence="2 3" key="1">
    <citation type="submission" date="2008-03" db="EMBL/GenBank/DDBJ databases">
        <title>Sequencing of the draft genome and assembly of Burkholderia ambifaria IOP40-10.</title>
        <authorList>
            <consortium name="US DOE Joint Genome Institute (JGI-PGF)"/>
            <person name="Copeland A."/>
            <person name="Lucas S."/>
            <person name="Lapidus A."/>
            <person name="Glavina del Rio T."/>
            <person name="Dalin E."/>
            <person name="Tice H."/>
            <person name="Bruce D."/>
            <person name="Goodwin L."/>
            <person name="Pitluck S."/>
            <person name="Larimer F."/>
            <person name="Land M.L."/>
            <person name="Hauser L."/>
            <person name="Tiedje J."/>
            <person name="Richardson P."/>
        </authorList>
    </citation>
    <scope>NUCLEOTIDE SEQUENCE [LARGE SCALE GENOMIC DNA]</scope>
    <source>
        <strain evidence="2 3">IOP40-10</strain>
    </source>
</reference>
<dbReference type="EMBL" id="ABLC01000043">
    <property type="protein sequence ID" value="EDT04214.1"/>
    <property type="molecule type" value="Genomic_DNA"/>
</dbReference>
<dbReference type="AlphaFoldDB" id="B1FE02"/>
<evidence type="ECO:0000313" key="3">
    <source>
        <dbReference type="Proteomes" id="UP000005463"/>
    </source>
</evidence>
<comment type="caution">
    <text evidence="2">The sequence shown here is derived from an EMBL/GenBank/DDBJ whole genome shotgun (WGS) entry which is preliminary data.</text>
</comment>
<feature type="region of interest" description="Disordered" evidence="1">
    <location>
        <begin position="1"/>
        <end position="23"/>
    </location>
</feature>
<dbReference type="Proteomes" id="UP000005463">
    <property type="component" value="Unassembled WGS sequence"/>
</dbReference>
<accession>B1FE02</accession>
<gene>
    <name evidence="2" type="ORF">BamIOP4010DRAFT_2262</name>
</gene>